<evidence type="ECO:0000256" key="4">
    <source>
        <dbReference type="ARBA" id="ARBA00023163"/>
    </source>
</evidence>
<keyword evidence="2" id="KW-0805">Transcription regulation</keyword>
<dbReference type="GO" id="GO:0000978">
    <property type="term" value="F:RNA polymerase II cis-regulatory region sequence-specific DNA binding"/>
    <property type="evidence" value="ECO:0007669"/>
    <property type="project" value="TreeGrafter"/>
</dbReference>
<evidence type="ECO:0000256" key="1">
    <source>
        <dbReference type="ARBA" id="ARBA00004123"/>
    </source>
</evidence>
<accession>A0A2S4VL20</accession>
<evidence type="ECO:0000256" key="5">
    <source>
        <dbReference type="ARBA" id="ARBA00023242"/>
    </source>
</evidence>
<dbReference type="AlphaFoldDB" id="A0A2S4VL20"/>
<dbReference type="GO" id="GO:0000981">
    <property type="term" value="F:DNA-binding transcription factor activity, RNA polymerase II-specific"/>
    <property type="evidence" value="ECO:0007669"/>
    <property type="project" value="TreeGrafter"/>
</dbReference>
<dbReference type="InterPro" id="IPR040223">
    <property type="entry name" value="PAR_bZIP"/>
</dbReference>
<gene>
    <name evidence="6" type="ORF">PSTT_06272</name>
</gene>
<organism evidence="6 7">
    <name type="scientific">Puccinia striiformis</name>
    <dbReference type="NCBI Taxonomy" id="27350"/>
    <lineage>
        <taxon>Eukaryota</taxon>
        <taxon>Fungi</taxon>
        <taxon>Dikarya</taxon>
        <taxon>Basidiomycota</taxon>
        <taxon>Pucciniomycotina</taxon>
        <taxon>Pucciniomycetes</taxon>
        <taxon>Pucciniales</taxon>
        <taxon>Pucciniaceae</taxon>
        <taxon>Puccinia</taxon>
    </lineage>
</organism>
<reference evidence="6" key="1">
    <citation type="submission" date="2017-12" db="EMBL/GenBank/DDBJ databases">
        <title>Gene loss provides genomic basis for host adaptation in cereal stripe rust fungi.</title>
        <authorList>
            <person name="Xia C."/>
        </authorList>
    </citation>
    <scope>NUCLEOTIDE SEQUENCE [LARGE SCALE GENOMIC DNA]</scope>
    <source>
        <strain evidence="6">93-210</strain>
    </source>
</reference>
<keyword evidence="7" id="KW-1185">Reference proteome</keyword>
<keyword evidence="4" id="KW-0804">Transcription</keyword>
<proteinExistence type="predicted"/>
<dbReference type="VEuPathDB" id="FungiDB:PSHT_10140"/>
<feature type="non-terminal residue" evidence="6">
    <location>
        <position position="1"/>
    </location>
</feature>
<name>A0A2S4VL20_9BASI</name>
<evidence type="ECO:0000313" key="7">
    <source>
        <dbReference type="Proteomes" id="UP000239156"/>
    </source>
</evidence>
<evidence type="ECO:0000256" key="2">
    <source>
        <dbReference type="ARBA" id="ARBA00023015"/>
    </source>
</evidence>
<evidence type="ECO:0000256" key="3">
    <source>
        <dbReference type="ARBA" id="ARBA00023125"/>
    </source>
</evidence>
<keyword evidence="3" id="KW-0238">DNA-binding</keyword>
<comment type="caution">
    <text evidence="6">The sequence shown here is derived from an EMBL/GenBank/DDBJ whole genome shotgun (WGS) entry which is preliminary data.</text>
</comment>
<dbReference type="EMBL" id="PKSL01000048">
    <property type="protein sequence ID" value="POW10215.1"/>
    <property type="molecule type" value="Genomic_DNA"/>
</dbReference>
<dbReference type="PANTHER" id="PTHR11988:SF27">
    <property type="entry name" value="GH27708P"/>
    <property type="match status" value="1"/>
</dbReference>
<sequence>TMAKLTDLPAELIRKTIHLFVHHHEDNLNSKYYKLDHHANGDIRQKARSHLEYKESYGSTSRVFHRHEMPQASWSDAPPSNPLLSLCLVNQTFRQLAQEALFTNVALLDQWQAYLFHRTLTTSSQQERLELTGDSTAANDHHESGQNGVKSARSTAIYPPRLSKLARQVRSVEFKWMGHSSMGRGGGSLICEILQSCPLLESITIGTSFLARCKEPILEALESQRFIKEFIVLDNPNTGWLTFQWEAHEVVGRLFSKWDFLETIEFIRLPGGWHKEVEAIHKSIPTLNCALQTIILNEPSLNEKQFSIILKSSRESLRTLQISCPTSLLDRPGLCRLLKECTGPKLESLTLEVDRHWHSTPFSVRTEGADDSDMNSGLLDHVLSTSSALRGLRALSITGPLAGPEFFILLPQSITKLSWNRCDLRAVTFAEALSSWTVNEDFGGPAVFHYPQLHSSFGIDERVPWLPKLRCCSVGDTITWSTQELHSILKQLEARQVCFHPGPGRYYSANRGGYGQAR</sequence>
<dbReference type="PANTHER" id="PTHR11988">
    <property type="entry name" value="THYROTROPH EMBRYONIC FACTOR RELATED"/>
    <property type="match status" value="1"/>
</dbReference>
<protein>
    <submittedName>
        <fullName evidence="6">Uncharacterized protein</fullName>
    </submittedName>
</protein>
<dbReference type="GO" id="GO:0005634">
    <property type="term" value="C:nucleus"/>
    <property type="evidence" value="ECO:0007669"/>
    <property type="project" value="UniProtKB-SubCell"/>
</dbReference>
<dbReference type="Proteomes" id="UP000239156">
    <property type="component" value="Unassembled WGS sequence"/>
</dbReference>
<dbReference type="VEuPathDB" id="FungiDB:PSTT_06272"/>
<keyword evidence="5" id="KW-0539">Nucleus</keyword>
<comment type="subcellular location">
    <subcellularLocation>
        <location evidence="1">Nucleus</location>
    </subcellularLocation>
</comment>
<evidence type="ECO:0000313" key="6">
    <source>
        <dbReference type="EMBL" id="POW10215.1"/>
    </source>
</evidence>